<keyword evidence="2" id="KW-1185">Reference proteome</keyword>
<accession>A0AAE0ZHB4</accession>
<evidence type="ECO:0000313" key="1">
    <source>
        <dbReference type="EMBL" id="KAK3769463.1"/>
    </source>
</evidence>
<reference evidence="1" key="1">
    <citation type="journal article" date="2023" name="G3 (Bethesda)">
        <title>A reference genome for the long-term kleptoplast-retaining sea slug Elysia crispata morphotype clarki.</title>
        <authorList>
            <person name="Eastman K.E."/>
            <person name="Pendleton A.L."/>
            <person name="Shaikh M.A."/>
            <person name="Suttiyut T."/>
            <person name="Ogas R."/>
            <person name="Tomko P."/>
            <person name="Gavelis G."/>
            <person name="Widhalm J.R."/>
            <person name="Wisecaver J.H."/>
        </authorList>
    </citation>
    <scope>NUCLEOTIDE SEQUENCE</scope>
    <source>
        <strain evidence="1">ECLA1</strain>
    </source>
</reference>
<evidence type="ECO:0000313" key="2">
    <source>
        <dbReference type="Proteomes" id="UP001283361"/>
    </source>
</evidence>
<gene>
    <name evidence="1" type="ORF">RRG08_027033</name>
</gene>
<dbReference type="AlphaFoldDB" id="A0AAE0ZHB4"/>
<dbReference type="EMBL" id="JAWDGP010003917">
    <property type="protein sequence ID" value="KAK3769463.1"/>
    <property type="molecule type" value="Genomic_DNA"/>
</dbReference>
<protein>
    <submittedName>
        <fullName evidence="1">Uncharacterized protein</fullName>
    </submittedName>
</protein>
<comment type="caution">
    <text evidence="1">The sequence shown here is derived from an EMBL/GenBank/DDBJ whole genome shotgun (WGS) entry which is preliminary data.</text>
</comment>
<sequence length="121" mass="12967">MHLSPSFLPQTRYLPDLIRCFNKMSSSSPERLRRETPCQCCQDAHATSVVSLIRSAVDLVASAAKASTMNMALVLDFVEEALDKDHRKLPSQTAVCARAAPGSCSVPAAEATGPFAKVMSA</sequence>
<proteinExistence type="predicted"/>
<organism evidence="1 2">
    <name type="scientific">Elysia crispata</name>
    <name type="common">lettuce slug</name>
    <dbReference type="NCBI Taxonomy" id="231223"/>
    <lineage>
        <taxon>Eukaryota</taxon>
        <taxon>Metazoa</taxon>
        <taxon>Spiralia</taxon>
        <taxon>Lophotrochozoa</taxon>
        <taxon>Mollusca</taxon>
        <taxon>Gastropoda</taxon>
        <taxon>Heterobranchia</taxon>
        <taxon>Euthyneura</taxon>
        <taxon>Panpulmonata</taxon>
        <taxon>Sacoglossa</taxon>
        <taxon>Placobranchoidea</taxon>
        <taxon>Plakobranchidae</taxon>
        <taxon>Elysia</taxon>
    </lineage>
</organism>
<dbReference type="Proteomes" id="UP001283361">
    <property type="component" value="Unassembled WGS sequence"/>
</dbReference>
<name>A0AAE0ZHB4_9GAST</name>